<gene>
    <name evidence="2" type="ORF">PAC_13642</name>
</gene>
<proteinExistence type="predicted"/>
<keyword evidence="3" id="KW-1185">Reference proteome</keyword>
<reference evidence="2 3" key="1">
    <citation type="submission" date="2016-03" db="EMBL/GenBank/DDBJ databases">
        <authorList>
            <person name="Ploux O."/>
        </authorList>
    </citation>
    <scope>NUCLEOTIDE SEQUENCE [LARGE SCALE GENOMIC DNA]</scope>
    <source>
        <strain evidence="2 3">UAMH 11012</strain>
    </source>
</reference>
<evidence type="ECO:0000313" key="3">
    <source>
        <dbReference type="Proteomes" id="UP000184330"/>
    </source>
</evidence>
<organism evidence="2 3">
    <name type="scientific">Phialocephala subalpina</name>
    <dbReference type="NCBI Taxonomy" id="576137"/>
    <lineage>
        <taxon>Eukaryota</taxon>
        <taxon>Fungi</taxon>
        <taxon>Dikarya</taxon>
        <taxon>Ascomycota</taxon>
        <taxon>Pezizomycotina</taxon>
        <taxon>Leotiomycetes</taxon>
        <taxon>Helotiales</taxon>
        <taxon>Mollisiaceae</taxon>
        <taxon>Phialocephala</taxon>
        <taxon>Phialocephala fortinii species complex</taxon>
    </lineage>
</organism>
<evidence type="ECO:0000256" key="1">
    <source>
        <dbReference type="SAM" id="MobiDB-lite"/>
    </source>
</evidence>
<dbReference type="EMBL" id="FJOG01000024">
    <property type="protein sequence ID" value="CZR63745.1"/>
    <property type="molecule type" value="Genomic_DNA"/>
</dbReference>
<sequence length="116" mass="12805">MAANVIPLNADVISVINVLDLDGLYRSLKGSELVEQHTFQVFGETLSIPADTPMVIDEERAQYDNVYNFINGVYEPAKRDAREDQYPFSTISEAVADPGHASESPISQSTDQLTDQ</sequence>
<dbReference type="Proteomes" id="UP000184330">
    <property type="component" value="Unassembled WGS sequence"/>
</dbReference>
<name>A0A1L7XFC4_9HELO</name>
<dbReference type="AlphaFoldDB" id="A0A1L7XFC4"/>
<evidence type="ECO:0000313" key="2">
    <source>
        <dbReference type="EMBL" id="CZR63745.1"/>
    </source>
</evidence>
<protein>
    <submittedName>
        <fullName evidence="2">Uncharacterized protein</fullName>
    </submittedName>
</protein>
<feature type="region of interest" description="Disordered" evidence="1">
    <location>
        <begin position="80"/>
        <end position="116"/>
    </location>
</feature>
<accession>A0A1L7XFC4</accession>
<feature type="compositionally biased region" description="Polar residues" evidence="1">
    <location>
        <begin position="104"/>
        <end position="116"/>
    </location>
</feature>